<comment type="caution">
    <text evidence="3">The sequence shown here is derived from an EMBL/GenBank/DDBJ whole genome shotgun (WGS) entry which is preliminary data.</text>
</comment>
<dbReference type="Proteomes" id="UP001596445">
    <property type="component" value="Unassembled WGS sequence"/>
</dbReference>
<name>A0ABD5W2N4_9EURY</name>
<dbReference type="AlphaFoldDB" id="A0ABD5W2N4"/>
<dbReference type="GO" id="GO:0016491">
    <property type="term" value="F:oxidoreductase activity"/>
    <property type="evidence" value="ECO:0007669"/>
    <property type="project" value="UniProtKB-ARBA"/>
</dbReference>
<dbReference type="Gene3D" id="1.20.58.480">
    <property type="match status" value="1"/>
</dbReference>
<evidence type="ECO:0000256" key="1">
    <source>
        <dbReference type="ARBA" id="ARBA00022723"/>
    </source>
</evidence>
<evidence type="ECO:0000256" key="2">
    <source>
        <dbReference type="ARBA" id="ARBA00023004"/>
    </source>
</evidence>
<organism evidence="3 4">
    <name type="scientific">Halovenus salina</name>
    <dbReference type="NCBI Taxonomy" id="1510225"/>
    <lineage>
        <taxon>Archaea</taxon>
        <taxon>Methanobacteriati</taxon>
        <taxon>Methanobacteriota</taxon>
        <taxon>Stenosarchaea group</taxon>
        <taxon>Halobacteria</taxon>
        <taxon>Halobacteriales</taxon>
        <taxon>Haloarculaceae</taxon>
        <taxon>Halovenus</taxon>
    </lineage>
</organism>
<dbReference type="RefSeq" id="WP_267162553.1">
    <property type="nucleotide sequence ID" value="NZ_CP112972.1"/>
</dbReference>
<evidence type="ECO:0000313" key="3">
    <source>
        <dbReference type="EMBL" id="MFC7059751.1"/>
    </source>
</evidence>
<evidence type="ECO:0000313" key="4">
    <source>
        <dbReference type="Proteomes" id="UP001596445"/>
    </source>
</evidence>
<dbReference type="SUPFAM" id="SSF140959">
    <property type="entry name" value="Indolic compounds 2,3-dioxygenase-like"/>
    <property type="match status" value="1"/>
</dbReference>
<dbReference type="GO" id="GO:0046872">
    <property type="term" value="F:metal ion binding"/>
    <property type="evidence" value="ECO:0007669"/>
    <property type="project" value="UniProtKB-KW"/>
</dbReference>
<proteinExistence type="predicted"/>
<accession>A0ABD5W2N4</accession>
<keyword evidence="1" id="KW-0479">Metal-binding</keyword>
<sequence>MNSQRSQSVDAVLAGGRGFLPDTDPLQSFTTAEYSPEVSRYLERMDTLAEQLPELLEAGELRSAVSELEVPAGTVSSLSEWACLRLCLVSGFLASGYVHNIEREQTDHIPAGVAVPLYKCSQRLNREPMLAYDVLCLHNFRRESESEGVVLDNLDTLVDFTTHRDEQWFVKVHVAIEAAAAPGLAACKRLQTAVRDDDSNAALEALATVRDSVERQTAIMNRMHEHNDPEVFAREFRPYYDGFDGVVYEGVNALDGEPQHHRGGSGAQSLALPSIDAALGIDHGMTGLTSHLDALRSYMPADHLAVVDELERGPSVRSFAEGSSVELQTAYNDCVEAVTEFRTVHFGQTMAYIRRMTGDSAGTGGTDYESFLQTLQSNTEAHKL</sequence>
<keyword evidence="4" id="KW-1185">Reference proteome</keyword>
<dbReference type="InterPro" id="IPR037217">
    <property type="entry name" value="Trp/Indoleamine_2_3_dOase-like"/>
</dbReference>
<dbReference type="GO" id="GO:0170039">
    <property type="term" value="P:proteinogenic amino acid metabolic process"/>
    <property type="evidence" value="ECO:0007669"/>
    <property type="project" value="UniProtKB-ARBA"/>
</dbReference>
<keyword evidence="2" id="KW-0408">Iron</keyword>
<dbReference type="PANTHER" id="PTHR28657">
    <property type="entry name" value="INDOLEAMINE 2,3-DIOXYGENASE"/>
    <property type="match status" value="1"/>
</dbReference>
<reference evidence="3 4" key="1">
    <citation type="journal article" date="2019" name="Int. J. Syst. Evol. Microbiol.">
        <title>The Global Catalogue of Microorganisms (GCM) 10K type strain sequencing project: providing services to taxonomists for standard genome sequencing and annotation.</title>
        <authorList>
            <consortium name="The Broad Institute Genomics Platform"/>
            <consortium name="The Broad Institute Genome Sequencing Center for Infectious Disease"/>
            <person name="Wu L."/>
            <person name="Ma J."/>
        </authorList>
    </citation>
    <scope>NUCLEOTIDE SEQUENCE [LARGE SCALE GENOMIC DNA]</scope>
    <source>
        <strain evidence="3 4">JCM 30072</strain>
    </source>
</reference>
<dbReference type="EMBL" id="JBHSZI010000001">
    <property type="protein sequence ID" value="MFC7059751.1"/>
    <property type="molecule type" value="Genomic_DNA"/>
</dbReference>
<protein>
    <submittedName>
        <fullName evidence="3">Indoleamine 2,3-dioxygenase</fullName>
    </submittedName>
</protein>
<dbReference type="GeneID" id="76631958"/>
<dbReference type="PANTHER" id="PTHR28657:SF5">
    <property type="entry name" value="INDOLEAMINE 2,3-DIOXYGENASE"/>
    <property type="match status" value="1"/>
</dbReference>
<dbReference type="InterPro" id="IPR000898">
    <property type="entry name" value="Indolamine_dOase"/>
</dbReference>
<dbReference type="GO" id="GO:0170033">
    <property type="term" value="P:L-amino acid metabolic process"/>
    <property type="evidence" value="ECO:0007669"/>
    <property type="project" value="UniProtKB-ARBA"/>
</dbReference>
<gene>
    <name evidence="3" type="ORF">ACFQQG_18125</name>
</gene>
<dbReference type="Pfam" id="PF01231">
    <property type="entry name" value="IDO"/>
    <property type="match status" value="1"/>
</dbReference>